<name>A0AAJ0MU51_9PEZI</name>
<feature type="compositionally biased region" description="Polar residues" evidence="1">
    <location>
        <begin position="240"/>
        <end position="249"/>
    </location>
</feature>
<evidence type="ECO:0000256" key="1">
    <source>
        <dbReference type="SAM" id="MobiDB-lite"/>
    </source>
</evidence>
<dbReference type="Proteomes" id="UP001285908">
    <property type="component" value="Unassembled WGS sequence"/>
</dbReference>
<feature type="compositionally biased region" description="Pro residues" evidence="1">
    <location>
        <begin position="543"/>
        <end position="552"/>
    </location>
</feature>
<feature type="compositionally biased region" description="Pro residues" evidence="1">
    <location>
        <begin position="398"/>
        <end position="413"/>
    </location>
</feature>
<gene>
    <name evidence="2" type="ORF">B0T23DRAFT_375015</name>
</gene>
<dbReference type="RefSeq" id="XP_062695986.1">
    <property type="nucleotide sequence ID" value="XM_062836881.1"/>
</dbReference>
<feature type="compositionally biased region" description="Pro residues" evidence="1">
    <location>
        <begin position="462"/>
        <end position="505"/>
    </location>
</feature>
<protein>
    <submittedName>
        <fullName evidence="2">Uncharacterized protein</fullName>
    </submittedName>
</protein>
<feature type="compositionally biased region" description="Pro residues" evidence="1">
    <location>
        <begin position="368"/>
        <end position="385"/>
    </location>
</feature>
<feature type="compositionally biased region" description="Low complexity" evidence="1">
    <location>
        <begin position="524"/>
        <end position="535"/>
    </location>
</feature>
<feature type="region of interest" description="Disordered" evidence="1">
    <location>
        <begin position="137"/>
        <end position="437"/>
    </location>
</feature>
<sequence length="730" mass="79191">MAPRKPPPPPVVRLTAKGIPAKKRGPAPKPISERPWTAPKPVRRVERSYSRERKIEVLQFLLNHRIADYRPRKAPRRRIGQPPHEQEPVPQTATRDANGQLVWYRAPTYVEASEWWKIPIPTIQGWWDSREKILEGTGIELPKSKPGDYPGSDQPRPGTRVEFIVNPQAPQPASREGSEQPQLQQQPQQQPTAPLSDGSARGSQQRATMAGEGNRGAVARNTPARAISISSASSTHTAALGTNVNSQAASRPPVAQAPPAGPHTQNTNGPVVVQPGQQLERPPAQWTVNHHPYVPRPPGEPSYSQPPQPSQPQPPFFNPYQPKPDQIPPQYHQLQHTYPPQVAHHQPPPGYPYQPGPPAFNPQHGYGQPPPPPPPPPPHYGPPHQAPHTPGPLQGHPGYPPYPQPSPGGPVYPPHQGAPYQGGPPPQPYPGSYPAPYTYGPQFQMPMIVQFPQFTPYYATPQAPPYAQPAALPPNLPPQPSPFAPGGPGQVPGPAPGMVPVPPFPGSREFRPPGPAPPQPGPGPVSVSGSTQSPQAAASGVAPNPPVTPPRQQPAEQPSDAQGPQSEPDEASPAGQLLAEQEARNTVQDSQSQEQSVDKRPAVLVSFPEAGAALEEPDHEMGQVQDQDQEQDQEMDQDQEEQEKEQDQELDLDQEMAREMEEHEEEQEHHSSADISASEESDKEDGNNVSGETHGKLRQDKSSDVESTKRGRSQSTSPVPTHTSSASEES</sequence>
<feature type="compositionally biased region" description="Basic and acidic residues" evidence="1">
    <location>
        <begin position="693"/>
        <end position="709"/>
    </location>
</feature>
<comment type="caution">
    <text evidence="2">The sequence shown here is derived from an EMBL/GenBank/DDBJ whole genome shotgun (WGS) entry which is preliminary data.</text>
</comment>
<organism evidence="2 3">
    <name type="scientific">Neurospora hispaniola</name>
    <dbReference type="NCBI Taxonomy" id="588809"/>
    <lineage>
        <taxon>Eukaryota</taxon>
        <taxon>Fungi</taxon>
        <taxon>Dikarya</taxon>
        <taxon>Ascomycota</taxon>
        <taxon>Pezizomycotina</taxon>
        <taxon>Sordariomycetes</taxon>
        <taxon>Sordariomycetidae</taxon>
        <taxon>Sordariales</taxon>
        <taxon>Sordariaceae</taxon>
        <taxon>Neurospora</taxon>
    </lineage>
</organism>
<feature type="region of interest" description="Disordered" evidence="1">
    <location>
        <begin position="457"/>
        <end position="730"/>
    </location>
</feature>
<keyword evidence="3" id="KW-1185">Reference proteome</keyword>
<feature type="compositionally biased region" description="Acidic residues" evidence="1">
    <location>
        <begin position="627"/>
        <end position="654"/>
    </location>
</feature>
<feature type="region of interest" description="Disordered" evidence="1">
    <location>
        <begin position="71"/>
        <end position="95"/>
    </location>
</feature>
<evidence type="ECO:0000313" key="3">
    <source>
        <dbReference type="Proteomes" id="UP001285908"/>
    </source>
</evidence>
<feature type="compositionally biased region" description="Pro residues" evidence="1">
    <location>
        <begin position="294"/>
        <end position="327"/>
    </location>
</feature>
<feature type="compositionally biased region" description="Pro residues" evidence="1">
    <location>
        <begin position="346"/>
        <end position="360"/>
    </location>
</feature>
<feature type="compositionally biased region" description="Pro residues" evidence="1">
    <location>
        <begin position="1"/>
        <end position="11"/>
    </location>
</feature>
<feature type="compositionally biased region" description="Pro residues" evidence="1">
    <location>
        <begin position="422"/>
        <end position="433"/>
    </location>
</feature>
<feature type="compositionally biased region" description="Pro residues" evidence="1">
    <location>
        <begin position="512"/>
        <end position="523"/>
    </location>
</feature>
<evidence type="ECO:0000313" key="2">
    <source>
        <dbReference type="EMBL" id="KAK3497722.1"/>
    </source>
</evidence>
<reference evidence="2 3" key="1">
    <citation type="journal article" date="2023" name="Mol. Phylogenet. Evol.">
        <title>Genome-scale phylogeny and comparative genomics of the fungal order Sordariales.</title>
        <authorList>
            <person name="Hensen N."/>
            <person name="Bonometti L."/>
            <person name="Westerberg I."/>
            <person name="Brannstrom I.O."/>
            <person name="Guillou S."/>
            <person name="Cros-Aarteil S."/>
            <person name="Calhoun S."/>
            <person name="Haridas S."/>
            <person name="Kuo A."/>
            <person name="Mondo S."/>
            <person name="Pangilinan J."/>
            <person name="Riley R."/>
            <person name="LaButti K."/>
            <person name="Andreopoulos B."/>
            <person name="Lipzen A."/>
            <person name="Chen C."/>
            <person name="Yan M."/>
            <person name="Daum C."/>
            <person name="Ng V."/>
            <person name="Clum A."/>
            <person name="Steindorff A."/>
            <person name="Ohm R.A."/>
            <person name="Martin F."/>
            <person name="Silar P."/>
            <person name="Natvig D.O."/>
            <person name="Lalanne C."/>
            <person name="Gautier V."/>
            <person name="Ament-Velasquez S.L."/>
            <person name="Kruys A."/>
            <person name="Hutchinson M.I."/>
            <person name="Powell A.J."/>
            <person name="Barry K."/>
            <person name="Miller A.N."/>
            <person name="Grigoriev I.V."/>
            <person name="Debuchy R."/>
            <person name="Gladieux P."/>
            <person name="Hiltunen Thoren M."/>
            <person name="Johannesson H."/>
        </authorList>
    </citation>
    <scope>NUCLEOTIDE SEQUENCE [LARGE SCALE GENOMIC DNA]</scope>
    <source>
        <strain evidence="2 3">FGSC 10403</strain>
    </source>
</reference>
<feature type="compositionally biased region" description="Basic and acidic residues" evidence="1">
    <location>
        <begin position="655"/>
        <end position="672"/>
    </location>
</feature>
<feature type="region of interest" description="Disordered" evidence="1">
    <location>
        <begin position="1"/>
        <end position="45"/>
    </location>
</feature>
<dbReference type="EMBL" id="JAULSX010000002">
    <property type="protein sequence ID" value="KAK3497722.1"/>
    <property type="molecule type" value="Genomic_DNA"/>
</dbReference>
<feature type="compositionally biased region" description="Low complexity" evidence="1">
    <location>
        <begin position="224"/>
        <end position="239"/>
    </location>
</feature>
<dbReference type="AlphaFoldDB" id="A0AAJ0MU51"/>
<dbReference type="GeneID" id="87874503"/>
<feature type="compositionally biased region" description="Low complexity" evidence="1">
    <location>
        <begin position="180"/>
        <end position="191"/>
    </location>
</feature>
<feature type="compositionally biased region" description="Polar residues" evidence="1">
    <location>
        <begin position="713"/>
        <end position="730"/>
    </location>
</feature>
<accession>A0AAJ0MU51</accession>
<proteinExistence type="predicted"/>